<dbReference type="Proteomes" id="UP001188597">
    <property type="component" value="Unassembled WGS sequence"/>
</dbReference>
<comment type="caution">
    <text evidence="2">The sequence shown here is derived from an EMBL/GenBank/DDBJ whole genome shotgun (WGS) entry which is preliminary data.</text>
</comment>
<dbReference type="PANTHER" id="PTHR21068:SF50">
    <property type="entry name" value="PROTEIN EARLY-RESPONSIVE TO DEHYDRATION 7, CHLOROPLASTIC-LIKE ISOFORM X1"/>
    <property type="match status" value="1"/>
</dbReference>
<dbReference type="GO" id="GO:0005886">
    <property type="term" value="C:plasma membrane"/>
    <property type="evidence" value="ECO:0007669"/>
    <property type="project" value="TreeGrafter"/>
</dbReference>
<proteinExistence type="predicted"/>
<feature type="domain" description="Senescence" evidence="1">
    <location>
        <begin position="5"/>
        <end position="165"/>
    </location>
</feature>
<dbReference type="InterPro" id="IPR009686">
    <property type="entry name" value="Senescence/spartin_C"/>
</dbReference>
<dbReference type="EMBL" id="JAVXUP010000417">
    <property type="protein sequence ID" value="KAK3028479.1"/>
    <property type="molecule type" value="Genomic_DNA"/>
</dbReference>
<organism evidence="2 3">
    <name type="scientific">Escallonia herrerae</name>
    <dbReference type="NCBI Taxonomy" id="1293975"/>
    <lineage>
        <taxon>Eukaryota</taxon>
        <taxon>Viridiplantae</taxon>
        <taxon>Streptophyta</taxon>
        <taxon>Embryophyta</taxon>
        <taxon>Tracheophyta</taxon>
        <taxon>Spermatophyta</taxon>
        <taxon>Magnoliopsida</taxon>
        <taxon>eudicotyledons</taxon>
        <taxon>Gunneridae</taxon>
        <taxon>Pentapetalae</taxon>
        <taxon>asterids</taxon>
        <taxon>campanulids</taxon>
        <taxon>Escalloniales</taxon>
        <taxon>Escalloniaceae</taxon>
        <taxon>Escallonia</taxon>
    </lineage>
</organism>
<gene>
    <name evidence="2" type="ORF">RJ639_040048</name>
</gene>
<dbReference type="PANTHER" id="PTHR21068">
    <property type="entry name" value="SPARTIN"/>
    <property type="match status" value="1"/>
</dbReference>
<evidence type="ECO:0000259" key="1">
    <source>
        <dbReference type="Pfam" id="PF06911"/>
    </source>
</evidence>
<dbReference type="AlphaFoldDB" id="A0AA88WKD6"/>
<name>A0AA88WKD6_9ASTE</name>
<evidence type="ECO:0000313" key="3">
    <source>
        <dbReference type="Proteomes" id="UP001188597"/>
    </source>
</evidence>
<dbReference type="InterPro" id="IPR045036">
    <property type="entry name" value="Spartin-like"/>
</dbReference>
<protein>
    <recommendedName>
        <fullName evidence="1">Senescence domain-containing protein</fullName>
    </recommendedName>
</protein>
<evidence type="ECO:0000313" key="2">
    <source>
        <dbReference type="EMBL" id="KAK3028479.1"/>
    </source>
</evidence>
<keyword evidence="3" id="KW-1185">Reference proteome</keyword>
<accession>A0AA88WKD6</accession>
<dbReference type="Pfam" id="PF06911">
    <property type="entry name" value="Senescence"/>
    <property type="match status" value="1"/>
</dbReference>
<sequence length="176" mass="18934">MGPGTQSEVSPTAIRRMKRVKKLTEMSEKVAIGILSGVVKCLDSSLVQLQTPKLGRSFSAFFRGKLFLPPWMDSVEQVLVLQFGWNLDKVCDAVEVAGKNVMSTTSAVTTGLVSQRYGEQAAQVTHEGFSAAGHANGTAWAVFKIRKALNPKSVIKPTTLVKAAAEANSTKHKKSS</sequence>
<reference evidence="2" key="1">
    <citation type="submission" date="2022-12" db="EMBL/GenBank/DDBJ databases">
        <title>Draft genome assemblies for two species of Escallonia (Escalloniales).</title>
        <authorList>
            <person name="Chanderbali A."/>
            <person name="Dervinis C."/>
            <person name="Anghel I."/>
            <person name="Soltis D."/>
            <person name="Soltis P."/>
            <person name="Zapata F."/>
        </authorList>
    </citation>
    <scope>NUCLEOTIDE SEQUENCE</scope>
    <source>
        <strain evidence="2">UCBG64.0493</strain>
        <tissue evidence="2">Leaf</tissue>
    </source>
</reference>